<feature type="chain" id="PRO_5016784821" description="Invasion protein IalB, involved in pathogenesis" evidence="1">
    <location>
        <begin position="21"/>
        <end position="187"/>
    </location>
</feature>
<dbReference type="Proteomes" id="UP000253370">
    <property type="component" value="Unassembled WGS sequence"/>
</dbReference>
<evidence type="ECO:0000313" key="2">
    <source>
        <dbReference type="EMBL" id="RBI85539.1"/>
    </source>
</evidence>
<dbReference type="EMBL" id="QNTQ01000006">
    <property type="protein sequence ID" value="RBI85539.1"/>
    <property type="molecule type" value="Genomic_DNA"/>
</dbReference>
<dbReference type="RefSeq" id="WP_113288797.1">
    <property type="nucleotide sequence ID" value="NZ_QNTQ01000006.1"/>
</dbReference>
<sequence>MTSRIVQGLAGILTAFAATAAAAQEEESTNRVAAETDWSVFVEDDPTECWAVTQPKETVNTRDGRVVAVRRGEILLFTFFRPGEDVSGQVTFTGGYPFSTERPITLVVGDDRFQLYTQPDNPDTPVNEQEWAWAASPEDDAKIAAAMRRGVDAVITAESTRGTTTEDTFSLMGYTAAVEEAQRRCSE</sequence>
<comment type="caution">
    <text evidence="2">The sequence shown here is derived from an EMBL/GenBank/DDBJ whole genome shotgun (WGS) entry which is preliminary data.</text>
</comment>
<proteinExistence type="predicted"/>
<evidence type="ECO:0008006" key="4">
    <source>
        <dbReference type="Google" id="ProtNLM"/>
    </source>
</evidence>
<keyword evidence="1" id="KW-0732">Signal</keyword>
<gene>
    <name evidence="2" type="ORF">DRV85_07300</name>
</gene>
<feature type="signal peptide" evidence="1">
    <location>
        <begin position="1"/>
        <end position="20"/>
    </location>
</feature>
<evidence type="ECO:0000256" key="1">
    <source>
        <dbReference type="SAM" id="SignalP"/>
    </source>
</evidence>
<reference evidence="2 3" key="1">
    <citation type="submission" date="2018-07" db="EMBL/GenBank/DDBJ databases">
        <title>Rhodosalinus sp. strain E84T genomic sequence and assembly.</title>
        <authorList>
            <person name="Liu Z.-W."/>
            <person name="Lu D.-C."/>
        </authorList>
    </citation>
    <scope>NUCLEOTIDE SEQUENCE [LARGE SCALE GENOMIC DNA]</scope>
    <source>
        <strain evidence="2 3">E84</strain>
    </source>
</reference>
<evidence type="ECO:0000313" key="3">
    <source>
        <dbReference type="Proteomes" id="UP000253370"/>
    </source>
</evidence>
<dbReference type="OrthoDB" id="9806572at2"/>
<keyword evidence="3" id="KW-1185">Reference proteome</keyword>
<organism evidence="2 3">
    <name type="scientific">Rhodosalinus halophilus</name>
    <dbReference type="NCBI Taxonomy" id="2259333"/>
    <lineage>
        <taxon>Bacteria</taxon>
        <taxon>Pseudomonadati</taxon>
        <taxon>Pseudomonadota</taxon>
        <taxon>Alphaproteobacteria</taxon>
        <taxon>Rhodobacterales</taxon>
        <taxon>Paracoccaceae</taxon>
        <taxon>Rhodosalinus</taxon>
    </lineage>
</organism>
<accession>A0A365U998</accession>
<dbReference type="AlphaFoldDB" id="A0A365U998"/>
<name>A0A365U998_9RHOB</name>
<protein>
    <recommendedName>
        <fullName evidence="4">Invasion protein IalB, involved in pathogenesis</fullName>
    </recommendedName>
</protein>